<keyword evidence="11 18" id="KW-0067">ATP-binding</keyword>
<evidence type="ECO:0000256" key="4">
    <source>
        <dbReference type="ARBA" id="ARBA00007572"/>
    </source>
</evidence>
<evidence type="ECO:0000256" key="1">
    <source>
        <dbReference type="ARBA" id="ARBA00001974"/>
    </source>
</evidence>
<sequence length="1469" mass="160795">MGLLPECRYKSPRGFPCFSQNYSPPSLVLRTLTPKTSSYLGLNEPTTSPTLFVSSSTMSSPLVLDVLGIGFGPANIAVAAALLEKQDPNLKNILFIEKHESFKWHPGMLLPDARMQISFMKDLATLRNPGSPVSFLSYLHSQNRLLRFINRGSTVPTRKEFADYLLWASKYVQREGVSVNFGHEVVSISKNDEQTVRVEARRLSDNSIHTYCARNLVISPGGTPRIPPALSLVLDHPHFAHSSKYALAIPAALESVVGSLSSPRPLSCAVVGSGQSAAEVTINLRDRLCSIPGGAHQVEMIFRKGSMKPSDDTPFSNEIFDPDATDAHFTSPNQTSRDAIRFEYRETNYGVVSPRTIESLYETIYDQQLNLDVARRDSTPLKSTPTIHLRPYTTVLAVEGPSDPSAPGPFTFTLQNVHTRAVHKKEYDIVVAATGYHRSGWAALLQRSELSKVFFQGTGSDVTLIPVSNQDALSLASLDMERSLSKESQSADSDAEPRSDPSTPLTESETQFDSDPETPTPAVLHISRNYRILPLPGHEFAPKIYVQGVEETTHGLSDTLLSVLGVRSGEVVDDMASVSKKRSKPSDQPRLDTFFSSPSKNGGKTPAERPKRGTTINTIKSRPAARSGPLEVIDVDELEEIDEPVTSERVPARINTTVLVSVEPTSPCPGGSPKEIEVIELEELNAPATLITVGTGEAAISPASVAAEPSSPSTGKSPKKIGLQSTFNPSASVPVQAQQDLSQDPLTCDVAKIKPWQTKRTPYSFLSHILQTLSATSSRISIINTLTNGLRTICLHDPPSLVPALYLLSNSLAPPYVAVELGVGPSVISKAVQHVGGLTPSALRKLYIRTGDMGDVAFEAKSKLSTLVPHDPLSVSIVYDTLLKISAAKGNGAAKQKQQLVEKLLVSAKGEEIRFLVRTLSLNLRVGAVKTSILTALARAMVLTPPSTESFQIPESTENYVEEALLSKVLPPGSNAKKKQVDLARDEVVAHFTKAEALVKRVFVKHPSYDDLVNKGLRLGGLDGLEERVPLTVGIPLNPTLGTPTRSLEEVFATVGDAAFAAEFKYDGQRAQIHASRDDAGQVNVKIFSRHLEDMTTKYPDIVSLVKLQLGPSSNITSFIMDSEIVAVDPTNGDLKSFQELSNRARKDVQLKDVRVAVSVFAFDLMYYNGEILLESTFRRRRELLRTQFQASVRDPEDLTQAQLGFVESCDSDESTDAIEQFWARALESRCEGLMVKVLDTAVSIEEDSKGKKKRKIAATAKYEADKRTSSWLKLKKDYVDGLGDSLDLVPIGGWYGNGRKAKWWSPVLLGIRHPNTGELFAVCKCMSGFTDMFYQQMKDLYSEDSDNCSPNPIWGGNFGGFRPPVYFRPHEVWEIRGADITISPVSLAARGIISPERGLSLRFPRFIKTREDKSTEQASSFELLLKMWNGQQQGPKVVSGGVDEGDLVDVDFDEATSEEEGTDEEEED</sequence>
<dbReference type="CDD" id="cd07969">
    <property type="entry name" value="OBF_DNA_ligase_I"/>
    <property type="match status" value="1"/>
</dbReference>
<evidence type="ECO:0000256" key="16">
    <source>
        <dbReference type="ARBA" id="ARBA00047598"/>
    </source>
</evidence>
<keyword evidence="13" id="KW-0560">Oxidoreductase</keyword>
<comment type="catalytic activity">
    <reaction evidence="16">
        <text>L-ornithine + NADPH + O2 = N(5)-hydroxy-L-ornithine + NADP(+) + H2O</text>
        <dbReference type="Rhea" id="RHEA:41508"/>
        <dbReference type="ChEBI" id="CHEBI:15377"/>
        <dbReference type="ChEBI" id="CHEBI:15379"/>
        <dbReference type="ChEBI" id="CHEBI:46911"/>
        <dbReference type="ChEBI" id="CHEBI:57783"/>
        <dbReference type="ChEBI" id="CHEBI:58349"/>
        <dbReference type="ChEBI" id="CHEBI:78275"/>
        <dbReference type="EC" id="1.14.13.196"/>
    </reaction>
</comment>
<feature type="compositionally biased region" description="Low complexity" evidence="20">
    <location>
        <begin position="703"/>
        <end position="716"/>
    </location>
</feature>
<dbReference type="InterPro" id="IPR012309">
    <property type="entry name" value="DNA_ligase_ATP-dep_C"/>
</dbReference>
<dbReference type="InterPro" id="IPR050191">
    <property type="entry name" value="ATP-dep_DNA_ligase"/>
</dbReference>
<evidence type="ECO:0000256" key="8">
    <source>
        <dbReference type="ARBA" id="ARBA00022705"/>
    </source>
</evidence>
<protein>
    <recommendedName>
        <fullName evidence="18">DNA ligase</fullName>
        <ecNumber evidence="18">6.5.1.1</ecNumber>
    </recommendedName>
</protein>
<comment type="similarity">
    <text evidence="5">Belongs to the lysine N(6)-hydroxylase/L-ornithine N(5)-oxygenase family.</text>
</comment>
<dbReference type="InterPro" id="IPR012340">
    <property type="entry name" value="NA-bd_OB-fold"/>
</dbReference>
<evidence type="ECO:0000256" key="3">
    <source>
        <dbReference type="ARBA" id="ARBA00004924"/>
    </source>
</evidence>
<dbReference type="Gene3D" id="3.30.1490.70">
    <property type="match status" value="1"/>
</dbReference>
<keyword evidence="22" id="KW-0503">Monooxygenase</keyword>
<evidence type="ECO:0000256" key="6">
    <source>
        <dbReference type="ARBA" id="ARBA00022598"/>
    </source>
</evidence>
<dbReference type="SUPFAM" id="SSF51905">
    <property type="entry name" value="FAD/NAD(P)-binding domain"/>
    <property type="match status" value="1"/>
</dbReference>
<dbReference type="GO" id="GO:0003910">
    <property type="term" value="F:DNA ligase (ATP) activity"/>
    <property type="evidence" value="ECO:0007669"/>
    <property type="project" value="UniProtKB-EC"/>
</dbReference>
<dbReference type="GO" id="GO:0005634">
    <property type="term" value="C:nucleus"/>
    <property type="evidence" value="ECO:0007669"/>
    <property type="project" value="UniProtKB-SubCell"/>
</dbReference>
<dbReference type="InterPro" id="IPR016059">
    <property type="entry name" value="DNA_ligase_ATP-dep_CS"/>
</dbReference>
<keyword evidence="18" id="KW-0234">DNA repair</keyword>
<dbReference type="GO" id="GO:0003677">
    <property type="term" value="F:DNA binding"/>
    <property type="evidence" value="ECO:0007669"/>
    <property type="project" value="InterPro"/>
</dbReference>
<dbReference type="InterPro" id="IPR000977">
    <property type="entry name" value="DNA_ligase_ATP-dep"/>
</dbReference>
<dbReference type="Pfam" id="PF13434">
    <property type="entry name" value="Lys_Orn_oxgnase"/>
    <property type="match status" value="1"/>
</dbReference>
<name>A0A5C3R3Y6_9AGAR</name>
<dbReference type="GO" id="GO:0006273">
    <property type="term" value="P:lagging strand elongation"/>
    <property type="evidence" value="ECO:0007669"/>
    <property type="project" value="TreeGrafter"/>
</dbReference>
<dbReference type="PROSITE" id="PS50160">
    <property type="entry name" value="DNA_LIGASE_A3"/>
    <property type="match status" value="1"/>
</dbReference>
<evidence type="ECO:0000256" key="2">
    <source>
        <dbReference type="ARBA" id="ARBA00004123"/>
    </source>
</evidence>
<feature type="compositionally biased region" description="Polar residues" evidence="20">
    <location>
        <begin position="500"/>
        <end position="509"/>
    </location>
</feature>
<evidence type="ECO:0000256" key="14">
    <source>
        <dbReference type="ARBA" id="ARBA00023242"/>
    </source>
</evidence>
<dbReference type="Pfam" id="PF01068">
    <property type="entry name" value="DNA_ligase_A_M"/>
    <property type="match status" value="1"/>
</dbReference>
<feature type="region of interest" description="Disordered" evidence="20">
    <location>
        <begin position="576"/>
        <end position="614"/>
    </location>
</feature>
<dbReference type="EMBL" id="ML178814">
    <property type="protein sequence ID" value="TFL07489.1"/>
    <property type="molecule type" value="Genomic_DNA"/>
</dbReference>
<evidence type="ECO:0000313" key="23">
    <source>
        <dbReference type="Proteomes" id="UP000305067"/>
    </source>
</evidence>
<dbReference type="Gene3D" id="3.50.50.60">
    <property type="entry name" value="FAD/NAD(P)-binding domain"/>
    <property type="match status" value="1"/>
</dbReference>
<accession>A0A5C3R3Y6</accession>
<dbReference type="Pfam" id="PF04679">
    <property type="entry name" value="DNA_ligase_A_C"/>
    <property type="match status" value="1"/>
</dbReference>
<dbReference type="GO" id="GO:0031172">
    <property type="term" value="F:ornithine N5-monooxygenase activity"/>
    <property type="evidence" value="ECO:0007669"/>
    <property type="project" value="RHEA"/>
</dbReference>
<comment type="similarity">
    <text evidence="4 19">Belongs to the ATP-dependent DNA ligase family.</text>
</comment>
<comment type="cofactor">
    <cofactor evidence="1">
        <name>FAD</name>
        <dbReference type="ChEBI" id="CHEBI:57692"/>
    </cofactor>
</comment>
<keyword evidence="8" id="KW-0235">DNA replication</keyword>
<dbReference type="Gene3D" id="3.30.470.30">
    <property type="entry name" value="DNA ligase/mRNA capping enzyme"/>
    <property type="match status" value="1"/>
</dbReference>
<keyword evidence="10" id="KW-0274">FAD</keyword>
<evidence type="ECO:0000256" key="9">
    <source>
        <dbReference type="ARBA" id="ARBA00022741"/>
    </source>
</evidence>
<dbReference type="InterPro" id="IPR012310">
    <property type="entry name" value="DNA_ligase_ATP-dep_cent"/>
</dbReference>
<dbReference type="InterPro" id="IPR036599">
    <property type="entry name" value="DNA_ligase_N_sf"/>
</dbReference>
<evidence type="ECO:0000259" key="21">
    <source>
        <dbReference type="PROSITE" id="PS50160"/>
    </source>
</evidence>
<evidence type="ECO:0000313" key="22">
    <source>
        <dbReference type="EMBL" id="TFL07489.1"/>
    </source>
</evidence>
<feature type="region of interest" description="Disordered" evidence="20">
    <location>
        <begin position="1435"/>
        <end position="1469"/>
    </location>
</feature>
<reference evidence="22 23" key="1">
    <citation type="journal article" date="2019" name="Nat. Ecol. Evol.">
        <title>Megaphylogeny resolves global patterns of mushroom evolution.</title>
        <authorList>
            <person name="Varga T."/>
            <person name="Krizsan K."/>
            <person name="Foldi C."/>
            <person name="Dima B."/>
            <person name="Sanchez-Garcia M."/>
            <person name="Sanchez-Ramirez S."/>
            <person name="Szollosi G.J."/>
            <person name="Szarkandi J.G."/>
            <person name="Papp V."/>
            <person name="Albert L."/>
            <person name="Andreopoulos W."/>
            <person name="Angelini C."/>
            <person name="Antonin V."/>
            <person name="Barry K.W."/>
            <person name="Bougher N.L."/>
            <person name="Buchanan P."/>
            <person name="Buyck B."/>
            <person name="Bense V."/>
            <person name="Catcheside P."/>
            <person name="Chovatia M."/>
            <person name="Cooper J."/>
            <person name="Damon W."/>
            <person name="Desjardin D."/>
            <person name="Finy P."/>
            <person name="Geml J."/>
            <person name="Haridas S."/>
            <person name="Hughes K."/>
            <person name="Justo A."/>
            <person name="Karasinski D."/>
            <person name="Kautmanova I."/>
            <person name="Kiss B."/>
            <person name="Kocsube S."/>
            <person name="Kotiranta H."/>
            <person name="LaButti K.M."/>
            <person name="Lechner B.E."/>
            <person name="Liimatainen K."/>
            <person name="Lipzen A."/>
            <person name="Lukacs Z."/>
            <person name="Mihaltcheva S."/>
            <person name="Morgado L.N."/>
            <person name="Niskanen T."/>
            <person name="Noordeloos M.E."/>
            <person name="Ohm R.A."/>
            <person name="Ortiz-Santana B."/>
            <person name="Ovrebo C."/>
            <person name="Racz N."/>
            <person name="Riley R."/>
            <person name="Savchenko A."/>
            <person name="Shiryaev A."/>
            <person name="Soop K."/>
            <person name="Spirin V."/>
            <person name="Szebenyi C."/>
            <person name="Tomsovsky M."/>
            <person name="Tulloss R.E."/>
            <person name="Uehling J."/>
            <person name="Grigoriev I.V."/>
            <person name="Vagvolgyi C."/>
            <person name="Papp T."/>
            <person name="Martin F.M."/>
            <person name="Miettinen O."/>
            <person name="Hibbett D.S."/>
            <person name="Nagy L.G."/>
        </authorList>
    </citation>
    <scope>NUCLEOTIDE SEQUENCE [LARGE SCALE GENOMIC DNA]</scope>
    <source>
        <strain evidence="22 23">CBS 309.79</strain>
    </source>
</reference>
<dbReference type="SUPFAM" id="SSF50249">
    <property type="entry name" value="Nucleic acid-binding proteins"/>
    <property type="match status" value="1"/>
</dbReference>
<evidence type="ECO:0000256" key="18">
    <source>
        <dbReference type="RuleBase" id="RU000617"/>
    </source>
</evidence>
<dbReference type="STRING" id="1884261.A0A5C3R3Y6"/>
<feature type="compositionally biased region" description="Acidic residues" evidence="20">
    <location>
        <begin position="1444"/>
        <end position="1469"/>
    </location>
</feature>
<dbReference type="OrthoDB" id="206088at2759"/>
<feature type="domain" description="ATP-dependent DNA ligase family profile" evidence="21">
    <location>
        <begin position="1151"/>
        <end position="1314"/>
    </location>
</feature>
<evidence type="ECO:0000256" key="10">
    <source>
        <dbReference type="ARBA" id="ARBA00022827"/>
    </source>
</evidence>
<dbReference type="FunFam" id="3.30.470.30:FF:000002">
    <property type="entry name" value="DNA ligase"/>
    <property type="match status" value="1"/>
</dbReference>
<dbReference type="GO" id="GO:0005524">
    <property type="term" value="F:ATP binding"/>
    <property type="evidence" value="ECO:0007669"/>
    <property type="project" value="UniProtKB-KW"/>
</dbReference>
<keyword evidence="7" id="KW-0285">Flavoprotein</keyword>
<keyword evidence="12" id="KW-0521">NADP</keyword>
<dbReference type="InterPro" id="IPR036188">
    <property type="entry name" value="FAD/NAD-bd_sf"/>
</dbReference>
<comment type="catalytic activity">
    <reaction evidence="17">
        <text>L-ornithine + NADH + O2 = N(5)-hydroxy-L-ornithine + NAD(+) + H2O</text>
        <dbReference type="Rhea" id="RHEA:41512"/>
        <dbReference type="ChEBI" id="CHEBI:15377"/>
        <dbReference type="ChEBI" id="CHEBI:15379"/>
        <dbReference type="ChEBI" id="CHEBI:46911"/>
        <dbReference type="ChEBI" id="CHEBI:57540"/>
        <dbReference type="ChEBI" id="CHEBI:57945"/>
        <dbReference type="ChEBI" id="CHEBI:78275"/>
        <dbReference type="EC" id="1.14.13.196"/>
    </reaction>
</comment>
<feature type="region of interest" description="Disordered" evidence="20">
    <location>
        <begin position="480"/>
        <end position="521"/>
    </location>
</feature>
<evidence type="ECO:0000256" key="7">
    <source>
        <dbReference type="ARBA" id="ARBA00022630"/>
    </source>
</evidence>
<dbReference type="Gene3D" id="1.10.3260.10">
    <property type="entry name" value="DNA ligase, ATP-dependent, N-terminal domain"/>
    <property type="match status" value="1"/>
</dbReference>
<evidence type="ECO:0000256" key="13">
    <source>
        <dbReference type="ARBA" id="ARBA00023002"/>
    </source>
</evidence>
<keyword evidence="9 18" id="KW-0547">Nucleotide-binding</keyword>
<keyword evidence="14" id="KW-0539">Nucleus</keyword>
<dbReference type="SUPFAM" id="SSF56091">
    <property type="entry name" value="DNA ligase/mRNA capping enzyme, catalytic domain"/>
    <property type="match status" value="1"/>
</dbReference>
<dbReference type="NCBIfam" id="TIGR00574">
    <property type="entry name" value="dnl1"/>
    <property type="match status" value="1"/>
</dbReference>
<dbReference type="InterPro" id="IPR025700">
    <property type="entry name" value="Lys/Orn_oxygenase"/>
</dbReference>
<dbReference type="GO" id="GO:0006310">
    <property type="term" value="P:DNA recombination"/>
    <property type="evidence" value="ECO:0007669"/>
    <property type="project" value="UniProtKB-KW"/>
</dbReference>
<keyword evidence="6 18" id="KW-0436">Ligase</keyword>
<comment type="subcellular location">
    <subcellularLocation>
        <location evidence="2">Nucleus</location>
    </subcellularLocation>
</comment>
<feature type="region of interest" description="Disordered" evidence="20">
    <location>
        <begin position="703"/>
        <end position="725"/>
    </location>
</feature>
<evidence type="ECO:0000256" key="20">
    <source>
        <dbReference type="SAM" id="MobiDB-lite"/>
    </source>
</evidence>
<dbReference type="Proteomes" id="UP000305067">
    <property type="component" value="Unassembled WGS sequence"/>
</dbReference>
<dbReference type="Pfam" id="PF04675">
    <property type="entry name" value="DNA_ligase_A_N"/>
    <property type="match status" value="1"/>
</dbReference>
<dbReference type="CDD" id="cd07900">
    <property type="entry name" value="Adenylation_DNA_ligase_I_Euk"/>
    <property type="match status" value="1"/>
</dbReference>
<comment type="catalytic activity">
    <reaction evidence="15 18">
        <text>ATP + (deoxyribonucleotide)n-3'-hydroxyl + 5'-phospho-(deoxyribonucleotide)m = (deoxyribonucleotide)n+m + AMP + diphosphate.</text>
        <dbReference type="EC" id="6.5.1.1"/>
    </reaction>
</comment>
<evidence type="ECO:0000256" key="12">
    <source>
        <dbReference type="ARBA" id="ARBA00022857"/>
    </source>
</evidence>
<dbReference type="Gene3D" id="2.40.50.140">
    <property type="entry name" value="Nucleic acid-binding proteins"/>
    <property type="match status" value="1"/>
</dbReference>
<dbReference type="EC" id="6.5.1.1" evidence="18"/>
<gene>
    <name evidence="22" type="ORF">BDV98DRAFT_652451</name>
</gene>
<comment type="pathway">
    <text evidence="3">Siderophore biosynthesis.</text>
</comment>
<dbReference type="PROSITE" id="PS00697">
    <property type="entry name" value="DNA_LIGASE_A1"/>
    <property type="match status" value="1"/>
</dbReference>
<keyword evidence="18" id="KW-0233">DNA recombination</keyword>
<evidence type="ECO:0000256" key="11">
    <source>
        <dbReference type="ARBA" id="ARBA00022840"/>
    </source>
</evidence>
<organism evidence="22 23">
    <name type="scientific">Pterulicium gracile</name>
    <dbReference type="NCBI Taxonomy" id="1884261"/>
    <lineage>
        <taxon>Eukaryota</taxon>
        <taxon>Fungi</taxon>
        <taxon>Dikarya</taxon>
        <taxon>Basidiomycota</taxon>
        <taxon>Agaricomycotina</taxon>
        <taxon>Agaricomycetes</taxon>
        <taxon>Agaricomycetidae</taxon>
        <taxon>Agaricales</taxon>
        <taxon>Pleurotineae</taxon>
        <taxon>Pterulaceae</taxon>
        <taxon>Pterulicium</taxon>
    </lineage>
</organism>
<dbReference type="PANTHER" id="PTHR45674">
    <property type="entry name" value="DNA LIGASE 1/3 FAMILY MEMBER"/>
    <property type="match status" value="1"/>
</dbReference>
<dbReference type="InterPro" id="IPR012308">
    <property type="entry name" value="DNA_ligase_ATP-dep_N"/>
</dbReference>
<evidence type="ECO:0000256" key="19">
    <source>
        <dbReference type="RuleBase" id="RU004196"/>
    </source>
</evidence>
<dbReference type="PANTHER" id="PTHR45674:SF9">
    <property type="entry name" value="DNA LIGASE 3"/>
    <property type="match status" value="1"/>
</dbReference>
<proteinExistence type="inferred from homology"/>
<dbReference type="GO" id="GO:0071897">
    <property type="term" value="P:DNA biosynthetic process"/>
    <property type="evidence" value="ECO:0007669"/>
    <property type="project" value="InterPro"/>
</dbReference>
<evidence type="ECO:0000256" key="5">
    <source>
        <dbReference type="ARBA" id="ARBA00007588"/>
    </source>
</evidence>
<evidence type="ECO:0000256" key="15">
    <source>
        <dbReference type="ARBA" id="ARBA00034003"/>
    </source>
</evidence>
<keyword evidence="23" id="KW-1185">Reference proteome</keyword>
<dbReference type="GO" id="GO:0006281">
    <property type="term" value="P:DNA repair"/>
    <property type="evidence" value="ECO:0007669"/>
    <property type="project" value="UniProtKB-KW"/>
</dbReference>
<keyword evidence="18" id="KW-0227">DNA damage</keyword>
<dbReference type="SUPFAM" id="SSF117018">
    <property type="entry name" value="ATP-dependent DNA ligase DNA-binding domain"/>
    <property type="match status" value="1"/>
</dbReference>
<evidence type="ECO:0000256" key="17">
    <source>
        <dbReference type="ARBA" id="ARBA00049248"/>
    </source>
</evidence>